<reference evidence="2" key="1">
    <citation type="submission" date="2013-11" db="EMBL/GenBank/DDBJ databases">
        <title>Genome sequence of the fusiform rust pathogen reveals effectors for host alternation and coevolution with pine.</title>
        <authorList>
            <consortium name="DOE Joint Genome Institute"/>
            <person name="Smith K."/>
            <person name="Pendleton A."/>
            <person name="Kubisiak T."/>
            <person name="Anderson C."/>
            <person name="Salamov A."/>
            <person name="Aerts A."/>
            <person name="Riley R."/>
            <person name="Clum A."/>
            <person name="Lindquist E."/>
            <person name="Ence D."/>
            <person name="Campbell M."/>
            <person name="Kronenberg Z."/>
            <person name="Feau N."/>
            <person name="Dhillon B."/>
            <person name="Hamelin R."/>
            <person name="Burleigh J."/>
            <person name="Smith J."/>
            <person name="Yandell M."/>
            <person name="Nelson C."/>
            <person name="Grigoriev I."/>
            <person name="Davis J."/>
        </authorList>
    </citation>
    <scope>NUCLEOTIDE SEQUENCE</scope>
    <source>
        <strain evidence="2">G11</strain>
    </source>
</reference>
<protein>
    <submittedName>
        <fullName evidence="2">Uncharacterized protein</fullName>
    </submittedName>
</protein>
<evidence type="ECO:0000313" key="3">
    <source>
        <dbReference type="Proteomes" id="UP000886653"/>
    </source>
</evidence>
<sequence length="51" mass="5515">MDVNGTGWHDVECFPAGQGSRRMSVRPGPDQARACVAESGSGSRLVDRRRV</sequence>
<dbReference type="EMBL" id="MU167255">
    <property type="protein sequence ID" value="KAG0146818.1"/>
    <property type="molecule type" value="Genomic_DNA"/>
</dbReference>
<feature type="region of interest" description="Disordered" evidence="1">
    <location>
        <begin position="1"/>
        <end position="51"/>
    </location>
</feature>
<feature type="non-terminal residue" evidence="2">
    <location>
        <position position="51"/>
    </location>
</feature>
<comment type="caution">
    <text evidence="2">The sequence shown here is derived from an EMBL/GenBank/DDBJ whole genome shotgun (WGS) entry which is preliminary data.</text>
</comment>
<evidence type="ECO:0000313" key="2">
    <source>
        <dbReference type="EMBL" id="KAG0146818.1"/>
    </source>
</evidence>
<accession>A0A9P6NIW4</accession>
<proteinExistence type="predicted"/>
<dbReference type="Proteomes" id="UP000886653">
    <property type="component" value="Unassembled WGS sequence"/>
</dbReference>
<keyword evidence="3" id="KW-1185">Reference proteome</keyword>
<gene>
    <name evidence="2" type="ORF">CROQUDRAFT_656787</name>
</gene>
<organism evidence="2 3">
    <name type="scientific">Cronartium quercuum f. sp. fusiforme G11</name>
    <dbReference type="NCBI Taxonomy" id="708437"/>
    <lineage>
        <taxon>Eukaryota</taxon>
        <taxon>Fungi</taxon>
        <taxon>Dikarya</taxon>
        <taxon>Basidiomycota</taxon>
        <taxon>Pucciniomycotina</taxon>
        <taxon>Pucciniomycetes</taxon>
        <taxon>Pucciniales</taxon>
        <taxon>Coleosporiaceae</taxon>
        <taxon>Cronartium</taxon>
    </lineage>
</organism>
<name>A0A9P6NIW4_9BASI</name>
<evidence type="ECO:0000256" key="1">
    <source>
        <dbReference type="SAM" id="MobiDB-lite"/>
    </source>
</evidence>
<dbReference type="AlphaFoldDB" id="A0A9P6NIW4"/>